<dbReference type="GO" id="GO:0005840">
    <property type="term" value="C:ribosome"/>
    <property type="evidence" value="ECO:0007669"/>
    <property type="project" value="UniProtKB-KW"/>
</dbReference>
<evidence type="ECO:0000313" key="7">
    <source>
        <dbReference type="Proteomes" id="UP000294830"/>
    </source>
</evidence>
<dbReference type="CDD" id="cd00427">
    <property type="entry name" value="Ribosomal_L29_HIP"/>
    <property type="match status" value="1"/>
</dbReference>
<evidence type="ECO:0000256" key="2">
    <source>
        <dbReference type="ARBA" id="ARBA00022980"/>
    </source>
</evidence>
<dbReference type="Pfam" id="PF00831">
    <property type="entry name" value="Ribosomal_L29"/>
    <property type="match status" value="1"/>
</dbReference>
<dbReference type="HAMAP" id="MF_00374">
    <property type="entry name" value="Ribosomal_uL29"/>
    <property type="match status" value="1"/>
</dbReference>
<dbReference type="InterPro" id="IPR018254">
    <property type="entry name" value="Ribosomal_uL29_CS"/>
</dbReference>
<organism evidence="6 7">
    <name type="scientific">Acetobacteroides hydrogenigenes</name>
    <dbReference type="NCBI Taxonomy" id="979970"/>
    <lineage>
        <taxon>Bacteria</taxon>
        <taxon>Pseudomonadati</taxon>
        <taxon>Bacteroidota</taxon>
        <taxon>Bacteroidia</taxon>
        <taxon>Bacteroidales</taxon>
        <taxon>Rikenellaceae</taxon>
        <taxon>Acetobacteroides</taxon>
    </lineage>
</organism>
<evidence type="ECO:0000256" key="3">
    <source>
        <dbReference type="ARBA" id="ARBA00023274"/>
    </source>
</evidence>
<evidence type="ECO:0000256" key="1">
    <source>
        <dbReference type="ARBA" id="ARBA00009254"/>
    </source>
</evidence>
<evidence type="ECO:0000256" key="4">
    <source>
        <dbReference type="ARBA" id="ARBA00035204"/>
    </source>
</evidence>
<accession>A0A4R2EWL3</accession>
<keyword evidence="7" id="KW-1185">Reference proteome</keyword>
<protein>
    <recommendedName>
        <fullName evidence="4 5">Large ribosomal subunit protein uL29</fullName>
    </recommendedName>
</protein>
<reference evidence="6 7" key="1">
    <citation type="submission" date="2019-03" db="EMBL/GenBank/DDBJ databases">
        <title>Genomic Encyclopedia of Archaeal and Bacterial Type Strains, Phase II (KMG-II): from individual species to whole genera.</title>
        <authorList>
            <person name="Goeker M."/>
        </authorList>
    </citation>
    <scope>NUCLEOTIDE SEQUENCE [LARGE SCALE GENOMIC DNA]</scope>
    <source>
        <strain evidence="6 7">RL-C</strain>
    </source>
</reference>
<keyword evidence="3 5" id="KW-0687">Ribonucleoprotein</keyword>
<dbReference type="Gene3D" id="1.10.287.310">
    <property type="match status" value="1"/>
</dbReference>
<dbReference type="SUPFAM" id="SSF46561">
    <property type="entry name" value="Ribosomal protein L29 (L29p)"/>
    <property type="match status" value="1"/>
</dbReference>
<comment type="caution">
    <text evidence="6">The sequence shown here is derived from an EMBL/GenBank/DDBJ whole genome shotgun (WGS) entry which is preliminary data.</text>
</comment>
<dbReference type="GO" id="GO:0006412">
    <property type="term" value="P:translation"/>
    <property type="evidence" value="ECO:0007669"/>
    <property type="project" value="UniProtKB-UniRule"/>
</dbReference>
<evidence type="ECO:0000313" key="6">
    <source>
        <dbReference type="EMBL" id="TCN73086.1"/>
    </source>
</evidence>
<dbReference type="GO" id="GO:1990904">
    <property type="term" value="C:ribonucleoprotein complex"/>
    <property type="evidence" value="ECO:0007669"/>
    <property type="project" value="UniProtKB-KW"/>
</dbReference>
<dbReference type="NCBIfam" id="TIGR00012">
    <property type="entry name" value="L29"/>
    <property type="match status" value="1"/>
</dbReference>
<proteinExistence type="inferred from homology"/>
<keyword evidence="2 5" id="KW-0689">Ribosomal protein</keyword>
<dbReference type="OrthoDB" id="5296761at2"/>
<sequence>MKANEVREMSSKDILERIATEKGELVKMKINHTVSPLDNPMLIKKSRRNVARLLTILAQKEQNK</sequence>
<dbReference type="InterPro" id="IPR001854">
    <property type="entry name" value="Ribosomal_uL29"/>
</dbReference>
<evidence type="ECO:0000256" key="5">
    <source>
        <dbReference type="HAMAP-Rule" id="MF_00374"/>
    </source>
</evidence>
<dbReference type="Proteomes" id="UP000294830">
    <property type="component" value="Unassembled WGS sequence"/>
</dbReference>
<dbReference type="InterPro" id="IPR036049">
    <property type="entry name" value="Ribosomal_uL29_sf"/>
</dbReference>
<dbReference type="PROSITE" id="PS00579">
    <property type="entry name" value="RIBOSOMAL_L29"/>
    <property type="match status" value="1"/>
</dbReference>
<dbReference type="AlphaFoldDB" id="A0A4R2EWL3"/>
<dbReference type="GO" id="GO:0003735">
    <property type="term" value="F:structural constituent of ribosome"/>
    <property type="evidence" value="ECO:0007669"/>
    <property type="project" value="InterPro"/>
</dbReference>
<dbReference type="EMBL" id="SLWB01000001">
    <property type="protein sequence ID" value="TCN73086.1"/>
    <property type="molecule type" value="Genomic_DNA"/>
</dbReference>
<comment type="similarity">
    <text evidence="1 5">Belongs to the universal ribosomal protein uL29 family.</text>
</comment>
<dbReference type="RefSeq" id="WP_131837866.1">
    <property type="nucleotide sequence ID" value="NZ_SLWB01000001.1"/>
</dbReference>
<name>A0A4R2EWL3_9BACT</name>
<gene>
    <name evidence="5" type="primary">rpmC</name>
    <name evidence="6" type="ORF">CLV25_101304</name>
</gene>